<reference evidence="3" key="1">
    <citation type="journal article" date="2019" name="Int. J. Syst. Evol. Microbiol.">
        <title>The Global Catalogue of Microorganisms (GCM) 10K type strain sequencing project: providing services to taxonomists for standard genome sequencing and annotation.</title>
        <authorList>
            <consortium name="The Broad Institute Genomics Platform"/>
            <consortium name="The Broad Institute Genome Sequencing Center for Infectious Disease"/>
            <person name="Wu L."/>
            <person name="Ma J."/>
        </authorList>
    </citation>
    <scope>NUCLEOTIDE SEQUENCE [LARGE SCALE GENOMIC DNA]</scope>
    <source>
        <strain evidence="3">KCTC 42986</strain>
    </source>
</reference>
<accession>A0ABV7EVC9</accession>
<name>A0ABV7EVC9_9BURK</name>
<feature type="region of interest" description="Disordered" evidence="1">
    <location>
        <begin position="29"/>
        <end position="53"/>
    </location>
</feature>
<evidence type="ECO:0000313" key="3">
    <source>
        <dbReference type="Proteomes" id="UP001595530"/>
    </source>
</evidence>
<dbReference type="Proteomes" id="UP001595530">
    <property type="component" value="Unassembled WGS sequence"/>
</dbReference>
<gene>
    <name evidence="2" type="ORF">ACFOFO_01795</name>
</gene>
<keyword evidence="3" id="KW-1185">Reference proteome</keyword>
<comment type="caution">
    <text evidence="2">The sequence shown here is derived from an EMBL/GenBank/DDBJ whole genome shotgun (WGS) entry which is preliminary data.</text>
</comment>
<protein>
    <recommendedName>
        <fullName evidence="4">Group II intron reverse transcriptase/maturase</fullName>
    </recommendedName>
</protein>
<dbReference type="RefSeq" id="WP_390329086.1">
    <property type="nucleotide sequence ID" value="NZ_JBHRTP010000005.1"/>
</dbReference>
<evidence type="ECO:0008006" key="4">
    <source>
        <dbReference type="Google" id="ProtNLM"/>
    </source>
</evidence>
<proteinExistence type="predicted"/>
<dbReference type="EMBL" id="JBHRTP010000005">
    <property type="protein sequence ID" value="MFC3106704.1"/>
    <property type="molecule type" value="Genomic_DNA"/>
</dbReference>
<sequence>MDIVQTGRYLTTTWPTIRKQLMAGTYRPNPVRRVGIPNPDGSERELGIPTVIS</sequence>
<evidence type="ECO:0000313" key="2">
    <source>
        <dbReference type="EMBL" id="MFC3106704.1"/>
    </source>
</evidence>
<organism evidence="2 3">
    <name type="scientific">Undibacterium arcticum</name>
    <dbReference type="NCBI Taxonomy" id="1762892"/>
    <lineage>
        <taxon>Bacteria</taxon>
        <taxon>Pseudomonadati</taxon>
        <taxon>Pseudomonadota</taxon>
        <taxon>Betaproteobacteria</taxon>
        <taxon>Burkholderiales</taxon>
        <taxon>Oxalobacteraceae</taxon>
        <taxon>Undibacterium</taxon>
    </lineage>
</organism>
<evidence type="ECO:0000256" key="1">
    <source>
        <dbReference type="SAM" id="MobiDB-lite"/>
    </source>
</evidence>